<keyword evidence="4 5" id="KW-0472">Membrane</keyword>
<accession>A0ABU5C4X7</accession>
<evidence type="ECO:0008006" key="8">
    <source>
        <dbReference type="Google" id="ProtNLM"/>
    </source>
</evidence>
<evidence type="ECO:0000256" key="2">
    <source>
        <dbReference type="ARBA" id="ARBA00022692"/>
    </source>
</evidence>
<protein>
    <recommendedName>
        <fullName evidence="8">DUF4870 domain-containing protein</fullName>
    </recommendedName>
</protein>
<evidence type="ECO:0000256" key="5">
    <source>
        <dbReference type="SAM" id="Phobius"/>
    </source>
</evidence>
<feature type="transmembrane region" description="Helical" evidence="5">
    <location>
        <begin position="52"/>
        <end position="77"/>
    </location>
</feature>
<feature type="transmembrane region" description="Helical" evidence="5">
    <location>
        <begin position="27"/>
        <end position="46"/>
    </location>
</feature>
<evidence type="ECO:0000256" key="4">
    <source>
        <dbReference type="ARBA" id="ARBA00023136"/>
    </source>
</evidence>
<dbReference type="Proteomes" id="UP001281447">
    <property type="component" value="Unassembled WGS sequence"/>
</dbReference>
<keyword evidence="2 5" id="KW-0812">Transmembrane</keyword>
<evidence type="ECO:0000256" key="1">
    <source>
        <dbReference type="ARBA" id="ARBA00004141"/>
    </source>
</evidence>
<reference evidence="6 7" key="1">
    <citation type="submission" date="2023-10" db="EMBL/GenBank/DDBJ databases">
        <title>Virgibacillus halophilus 5B73C genome.</title>
        <authorList>
            <person name="Miliotis G."/>
            <person name="Sengupta P."/>
            <person name="Hameed A."/>
            <person name="Chuvochina M."/>
            <person name="Mcdonagh F."/>
            <person name="Simpson A.C."/>
            <person name="Singh N.K."/>
            <person name="Rekha P.D."/>
            <person name="Raman K."/>
            <person name="Hugenholtz P."/>
            <person name="Venkateswaran K."/>
        </authorList>
    </citation>
    <scope>NUCLEOTIDE SEQUENCE [LARGE SCALE GENOMIC DNA]</scope>
    <source>
        <strain evidence="6 7">5B73C</strain>
    </source>
</reference>
<dbReference type="InterPro" id="IPR019109">
    <property type="entry name" value="MamF_MmsF"/>
</dbReference>
<comment type="subcellular location">
    <subcellularLocation>
        <location evidence="1">Membrane</location>
        <topology evidence="1">Multi-pass membrane protein</topology>
    </subcellularLocation>
</comment>
<proteinExistence type="predicted"/>
<gene>
    <name evidence="6" type="ORF">RWE15_07890</name>
</gene>
<evidence type="ECO:0000313" key="7">
    <source>
        <dbReference type="Proteomes" id="UP001281447"/>
    </source>
</evidence>
<dbReference type="Pfam" id="PF09685">
    <property type="entry name" value="MamF_MmsF"/>
    <property type="match status" value="1"/>
</dbReference>
<comment type="caution">
    <text evidence="6">The sequence shown here is derived from an EMBL/GenBank/DDBJ whole genome shotgun (WGS) entry which is preliminary data.</text>
</comment>
<dbReference type="EMBL" id="JAWDIP010000003">
    <property type="protein sequence ID" value="MDY0394386.1"/>
    <property type="molecule type" value="Genomic_DNA"/>
</dbReference>
<evidence type="ECO:0000313" key="6">
    <source>
        <dbReference type="EMBL" id="MDY0394386.1"/>
    </source>
</evidence>
<evidence type="ECO:0000256" key="3">
    <source>
        <dbReference type="ARBA" id="ARBA00022989"/>
    </source>
</evidence>
<keyword evidence="3 5" id="KW-1133">Transmembrane helix</keyword>
<sequence>MHLFLLPLIVYFVISDTEVRRHAKRALLSHILPFILIFVVIILALAMFDSNIAFAVIISGFVLSGIVYFVFFIWNIVQGIKVFQKNEF</sequence>
<keyword evidence="7" id="KW-1185">Reference proteome</keyword>
<organism evidence="6 7">
    <name type="scientific">Tigheibacillus halophilus</name>
    <dbReference type="NCBI Taxonomy" id="361280"/>
    <lineage>
        <taxon>Bacteria</taxon>
        <taxon>Bacillati</taxon>
        <taxon>Bacillota</taxon>
        <taxon>Bacilli</taxon>
        <taxon>Bacillales</taxon>
        <taxon>Bacillaceae</taxon>
        <taxon>Tigheibacillus</taxon>
    </lineage>
</organism>
<name>A0ABU5C4X7_9BACI</name>